<name>A0ABY8GHS6_EDWIC</name>
<proteinExistence type="predicted"/>
<sequence>MFSVSANWLIFEEGEREPQDELKLKFEEIKQMDAEELKSITSILDALILKHQDNRLIEIDF</sequence>
<reference evidence="1 2" key="1">
    <citation type="submission" date="2022-02" db="EMBL/GenBank/DDBJ databases">
        <title>Phenotypic, genotypic and serological characterization of Edwardsiella ictaluri from catfish and ornamental fish species.</title>
        <authorList>
            <person name="Rose D."/>
            <person name="Tekedar H.C."/>
            <person name="Waldbieser G.C."/>
            <person name="Aarattuthodi S."/>
            <person name="Griffin M.J."/>
        </authorList>
    </citation>
    <scope>NUCLEOTIDE SEQUENCE [LARGE SCALE GENOMIC DNA]</scope>
    <source>
        <strain evidence="1 2">13 TAL-140 K3</strain>
    </source>
</reference>
<evidence type="ECO:0000313" key="2">
    <source>
        <dbReference type="Proteomes" id="UP001222680"/>
    </source>
</evidence>
<protein>
    <recommendedName>
        <fullName evidence="3">Transcriptional regulator</fullName>
    </recommendedName>
</protein>
<keyword evidence="2" id="KW-1185">Reference proteome</keyword>
<dbReference type="EMBL" id="CP092014">
    <property type="protein sequence ID" value="WFN97045.1"/>
    <property type="molecule type" value="Genomic_DNA"/>
</dbReference>
<evidence type="ECO:0008006" key="3">
    <source>
        <dbReference type="Google" id="ProtNLM"/>
    </source>
</evidence>
<dbReference type="Proteomes" id="UP001222680">
    <property type="component" value="Chromosome"/>
</dbReference>
<accession>A0ABY8GHS6</accession>
<gene>
    <name evidence="1" type="ORF">MAY91_02650</name>
</gene>
<organism evidence="1 2">
    <name type="scientific">Edwardsiella ictaluri</name>
    <dbReference type="NCBI Taxonomy" id="67780"/>
    <lineage>
        <taxon>Bacteria</taxon>
        <taxon>Pseudomonadati</taxon>
        <taxon>Pseudomonadota</taxon>
        <taxon>Gammaproteobacteria</taxon>
        <taxon>Enterobacterales</taxon>
        <taxon>Hafniaceae</taxon>
        <taxon>Edwardsiella</taxon>
    </lineage>
</organism>
<evidence type="ECO:0000313" key="1">
    <source>
        <dbReference type="EMBL" id="WFN97045.1"/>
    </source>
</evidence>